<protein>
    <submittedName>
        <fullName evidence="1">Uncharacterized protein</fullName>
    </submittedName>
</protein>
<organism evidence="1 2">
    <name type="scientific">Neolewinella aurantiaca</name>
    <dbReference type="NCBI Taxonomy" id="2602767"/>
    <lineage>
        <taxon>Bacteria</taxon>
        <taxon>Pseudomonadati</taxon>
        <taxon>Bacteroidota</taxon>
        <taxon>Saprospiria</taxon>
        <taxon>Saprospirales</taxon>
        <taxon>Lewinellaceae</taxon>
        <taxon>Neolewinella</taxon>
    </lineage>
</organism>
<dbReference type="OrthoDB" id="9842000at2"/>
<proteinExistence type="predicted"/>
<dbReference type="Proteomes" id="UP000321907">
    <property type="component" value="Unassembled WGS sequence"/>
</dbReference>
<name>A0A5C7FEJ5_9BACT</name>
<dbReference type="EMBL" id="VOXD01000057">
    <property type="protein sequence ID" value="TXF83699.1"/>
    <property type="molecule type" value="Genomic_DNA"/>
</dbReference>
<gene>
    <name evidence="1" type="ORF">FUA23_21495</name>
</gene>
<keyword evidence="2" id="KW-1185">Reference proteome</keyword>
<comment type="caution">
    <text evidence="1">The sequence shown here is derived from an EMBL/GenBank/DDBJ whole genome shotgun (WGS) entry which is preliminary data.</text>
</comment>
<reference evidence="1 2" key="1">
    <citation type="submission" date="2019-08" db="EMBL/GenBank/DDBJ databases">
        <title>Lewinella sp. strain SSH13 Genome sequencing and assembly.</title>
        <authorList>
            <person name="Kim I."/>
        </authorList>
    </citation>
    <scope>NUCLEOTIDE SEQUENCE [LARGE SCALE GENOMIC DNA]</scope>
    <source>
        <strain evidence="1 2">SSH13</strain>
    </source>
</reference>
<evidence type="ECO:0000313" key="2">
    <source>
        <dbReference type="Proteomes" id="UP000321907"/>
    </source>
</evidence>
<dbReference type="AlphaFoldDB" id="A0A5C7FEJ5"/>
<sequence length="204" mass="22642">MKFLLPLLFMQFLCVKCFPWDDCDGADLICDQLLPVRPELNEVVAYEDGEAVTYGFEDSNTTHNILAFRTEFEAGTSQRCQDEINAGFSIQGGEEAGFSLSLSTDVFNRNVLHFSFTFVDAFGPSNTETFEVIFDESGTGGVLSPFSSRTISDTLLVGNTYEDVLLVEIPTAEEAGQVSAFYYSKTDGLLRVERIDQAAFIRID</sequence>
<evidence type="ECO:0000313" key="1">
    <source>
        <dbReference type="EMBL" id="TXF83699.1"/>
    </source>
</evidence>
<dbReference type="RefSeq" id="WP_147932843.1">
    <property type="nucleotide sequence ID" value="NZ_VOXD01000057.1"/>
</dbReference>
<accession>A0A5C7FEJ5</accession>